<evidence type="ECO:0000313" key="13">
    <source>
        <dbReference type="EMBL" id="KAK3106180.1"/>
    </source>
</evidence>
<keyword evidence="5" id="KW-0862">Zinc</keyword>
<comment type="caution">
    <text evidence="13">The sequence shown here is derived from an EMBL/GenBank/DDBJ whole genome shotgun (WGS) entry which is preliminary data.</text>
</comment>
<reference evidence="13" key="1">
    <citation type="submission" date="2019-08" db="EMBL/GenBank/DDBJ databases">
        <title>The improved chromosome-level genome for the pearl oyster Pinctada fucata martensii using PacBio sequencing and Hi-C.</title>
        <authorList>
            <person name="Zheng Z."/>
        </authorList>
    </citation>
    <scope>NUCLEOTIDE SEQUENCE</scope>
    <source>
        <strain evidence="13">ZZ-2019</strain>
        <tissue evidence="13">Adductor muscle</tissue>
    </source>
</reference>
<evidence type="ECO:0000256" key="5">
    <source>
        <dbReference type="ARBA" id="ARBA00022833"/>
    </source>
</evidence>
<evidence type="ECO:0000256" key="9">
    <source>
        <dbReference type="PROSITE-ProRule" id="PRU00023"/>
    </source>
</evidence>
<dbReference type="AlphaFoldDB" id="A0AA88YIH0"/>
<feature type="domain" description="MYND-type" evidence="12">
    <location>
        <begin position="378"/>
        <end position="415"/>
    </location>
</feature>
<dbReference type="SUPFAM" id="SSF144232">
    <property type="entry name" value="HIT/MYND zinc finger-like"/>
    <property type="match status" value="1"/>
</dbReference>
<evidence type="ECO:0000256" key="11">
    <source>
        <dbReference type="SAM" id="MobiDB-lite"/>
    </source>
</evidence>
<dbReference type="InterPro" id="IPR036770">
    <property type="entry name" value="Ankyrin_rpt-contain_sf"/>
</dbReference>
<keyword evidence="6 9" id="KW-0040">ANK repeat</keyword>
<evidence type="ECO:0000259" key="12">
    <source>
        <dbReference type="PROSITE" id="PS50865"/>
    </source>
</evidence>
<dbReference type="InterPro" id="IPR002110">
    <property type="entry name" value="Ankyrin_rpt"/>
</dbReference>
<keyword evidence="7" id="KW-0969">Cilium</keyword>
<name>A0AA88YIH0_PINIB</name>
<dbReference type="Gene3D" id="6.10.140.2220">
    <property type="match status" value="1"/>
</dbReference>
<feature type="repeat" description="ANK" evidence="9">
    <location>
        <begin position="141"/>
        <end position="173"/>
    </location>
</feature>
<dbReference type="SUPFAM" id="SSF48403">
    <property type="entry name" value="Ankyrin repeat"/>
    <property type="match status" value="1"/>
</dbReference>
<evidence type="ECO:0000256" key="2">
    <source>
        <dbReference type="ARBA" id="ARBA00022723"/>
    </source>
</evidence>
<keyword evidence="3" id="KW-0677">Repeat</keyword>
<evidence type="ECO:0000256" key="10">
    <source>
        <dbReference type="PROSITE-ProRule" id="PRU00134"/>
    </source>
</evidence>
<dbReference type="Pfam" id="PF01753">
    <property type="entry name" value="zf-MYND"/>
    <property type="match status" value="1"/>
</dbReference>
<feature type="repeat" description="ANK" evidence="9">
    <location>
        <begin position="107"/>
        <end position="139"/>
    </location>
</feature>
<dbReference type="GO" id="GO:0008270">
    <property type="term" value="F:zinc ion binding"/>
    <property type="evidence" value="ECO:0007669"/>
    <property type="project" value="UniProtKB-KW"/>
</dbReference>
<evidence type="ECO:0000256" key="4">
    <source>
        <dbReference type="ARBA" id="ARBA00022771"/>
    </source>
</evidence>
<dbReference type="PROSITE" id="PS50865">
    <property type="entry name" value="ZF_MYND_2"/>
    <property type="match status" value="1"/>
</dbReference>
<evidence type="ECO:0000256" key="7">
    <source>
        <dbReference type="ARBA" id="ARBA00023069"/>
    </source>
</evidence>
<organism evidence="13 14">
    <name type="scientific">Pinctada imbricata</name>
    <name type="common">Atlantic pearl-oyster</name>
    <name type="synonym">Pinctada martensii</name>
    <dbReference type="NCBI Taxonomy" id="66713"/>
    <lineage>
        <taxon>Eukaryota</taxon>
        <taxon>Metazoa</taxon>
        <taxon>Spiralia</taxon>
        <taxon>Lophotrochozoa</taxon>
        <taxon>Mollusca</taxon>
        <taxon>Bivalvia</taxon>
        <taxon>Autobranchia</taxon>
        <taxon>Pteriomorphia</taxon>
        <taxon>Pterioida</taxon>
        <taxon>Pterioidea</taxon>
        <taxon>Pteriidae</taxon>
        <taxon>Pinctada</taxon>
    </lineage>
</organism>
<accession>A0AA88YIH0</accession>
<evidence type="ECO:0000313" key="14">
    <source>
        <dbReference type="Proteomes" id="UP001186944"/>
    </source>
</evidence>
<comment type="subcellular location">
    <subcellularLocation>
        <location evidence="1">Cell projection</location>
        <location evidence="1">Cilium</location>
    </subcellularLocation>
</comment>
<gene>
    <name evidence="13" type="ORF">FSP39_014402</name>
</gene>
<feature type="compositionally biased region" description="Low complexity" evidence="11">
    <location>
        <begin position="451"/>
        <end position="463"/>
    </location>
</feature>
<sequence length="486" mass="55277">MCENEDVAHLRLDRYRNVYVRKRTLDLKIGNSALHLRVQQHMCIQGKALPIFQNFDVLREDIMSTPAMEGVRPAEQKLLDSIVKGSVEELKSLVQDPDVRTDFVDDTGMTPLMHAAFRGREEICELLLAHGADVNADTHQNKYSALMFGALSGNTEVTRILLNAGAKRDVENSVGRNAAQMAGFVGQHQCVSVINNFFPKEELLYFTKIHGLEKEPKLPMELFPSLLKLVNTAALHPVKLSFYLQEHVGLLEEYKKIVKVLEMLCEKGMKAKDTNDVIAMKTHYLATLIRNVGKIYAEKKEVETWIKCLVKGRESDGFAEYQEKFLRQVLREFPYAESELLQQMVRSLANVQIGDSPTAVCTLSQGLNGQRFQEDDCCDTCGEPKAAKKCSACKMVNYCNLRCQKLHWSTHKKFCKKLAEQYKLQEIRRQQEEEKQKEQAAKENMKKAEQSQEQSESIQNESQGKVPHEGEGDSNSTEHTELMNES</sequence>
<keyword evidence="2" id="KW-0479">Metal-binding</keyword>
<evidence type="ECO:0000256" key="8">
    <source>
        <dbReference type="ARBA" id="ARBA00023273"/>
    </source>
</evidence>
<dbReference type="GO" id="GO:0005929">
    <property type="term" value="C:cilium"/>
    <property type="evidence" value="ECO:0007669"/>
    <property type="project" value="UniProtKB-SubCell"/>
</dbReference>
<feature type="region of interest" description="Disordered" evidence="11">
    <location>
        <begin position="431"/>
        <end position="486"/>
    </location>
</feature>
<dbReference type="Proteomes" id="UP001186944">
    <property type="component" value="Unassembled WGS sequence"/>
</dbReference>
<dbReference type="SMART" id="SM00248">
    <property type="entry name" value="ANK"/>
    <property type="match status" value="2"/>
</dbReference>
<dbReference type="Gene3D" id="1.25.40.20">
    <property type="entry name" value="Ankyrin repeat-containing domain"/>
    <property type="match status" value="1"/>
</dbReference>
<dbReference type="InterPro" id="IPR052452">
    <property type="entry name" value="Ankyrin-MYND_dom_contain_2"/>
</dbReference>
<dbReference type="PANTHER" id="PTHR24150:SF8">
    <property type="entry name" value="ANKYRIN REPEAT AND MYND DOMAIN-CONTAINING PROTEIN 2"/>
    <property type="match status" value="1"/>
</dbReference>
<feature type="compositionally biased region" description="Basic and acidic residues" evidence="11">
    <location>
        <begin position="431"/>
        <end position="450"/>
    </location>
</feature>
<dbReference type="EMBL" id="VSWD01000003">
    <property type="protein sequence ID" value="KAK3106180.1"/>
    <property type="molecule type" value="Genomic_DNA"/>
</dbReference>
<dbReference type="PROSITE" id="PS50088">
    <property type="entry name" value="ANK_REPEAT"/>
    <property type="match status" value="2"/>
</dbReference>
<feature type="compositionally biased region" description="Basic and acidic residues" evidence="11">
    <location>
        <begin position="466"/>
        <end position="486"/>
    </location>
</feature>
<evidence type="ECO:0000256" key="3">
    <source>
        <dbReference type="ARBA" id="ARBA00022737"/>
    </source>
</evidence>
<dbReference type="PROSITE" id="PS50297">
    <property type="entry name" value="ANK_REP_REGION"/>
    <property type="match status" value="1"/>
</dbReference>
<dbReference type="PANTHER" id="PTHR24150">
    <property type="entry name" value="ANKYRIN REPEAT AND MYND DOMAIN-CONTAINING PROTEIN 2"/>
    <property type="match status" value="1"/>
</dbReference>
<protein>
    <recommendedName>
        <fullName evidence="12">MYND-type domain-containing protein</fullName>
    </recommendedName>
</protein>
<evidence type="ECO:0000256" key="1">
    <source>
        <dbReference type="ARBA" id="ARBA00004138"/>
    </source>
</evidence>
<keyword evidence="4 10" id="KW-0863">Zinc-finger</keyword>
<keyword evidence="14" id="KW-1185">Reference proteome</keyword>
<evidence type="ECO:0000256" key="6">
    <source>
        <dbReference type="ARBA" id="ARBA00023043"/>
    </source>
</evidence>
<dbReference type="Pfam" id="PF12796">
    <property type="entry name" value="Ank_2"/>
    <property type="match status" value="1"/>
</dbReference>
<dbReference type="InterPro" id="IPR002893">
    <property type="entry name" value="Znf_MYND"/>
</dbReference>
<proteinExistence type="predicted"/>
<keyword evidence="8" id="KW-0966">Cell projection</keyword>